<keyword evidence="1" id="KW-0472">Membrane</keyword>
<dbReference type="EMBL" id="PRLD01000017">
    <property type="protein sequence ID" value="RAW55309.1"/>
    <property type="molecule type" value="Genomic_DNA"/>
</dbReference>
<feature type="transmembrane region" description="Helical" evidence="1">
    <location>
        <begin position="34"/>
        <end position="55"/>
    </location>
</feature>
<sequence length="393" mass="43942">MLVYIAATLISCLLAVWCEKRNTDALNAIDSKQRWGALVLCSLPLILVSAARWGVGTDFLYTYLPEFRALQWLRAGGGDALCQELFAPMREELTRWGLYESPESALQFFLGVLDNCEPGYRVLMEAAVALGGNFRLVIAATSVIIGLCVYYAIFTQCSAPVLAIYLYVASSNYFLSMNIIRQYIAIGIGLVAVQFIREKRLFPFLACVAVAMLFHTTAVVLLPCYFLCRVELNPRYALLLTAGVLACSGVLGTAAAWLMPRIGLGYYARYLGSAWSEDGFETMFFVINLCVLLFCGHYWNAAKQRCPYYVIWYNMTLLGTFALALSGVLPLMKRLNYYYAAPQFLLLPEALQTETDPHRRRILTGLVAVAFAAETLVAVVLLNKNEVLPYRLW</sequence>
<accession>A0A329U1Q7</accession>
<evidence type="ECO:0008006" key="4">
    <source>
        <dbReference type="Google" id="ProtNLM"/>
    </source>
</evidence>
<feature type="transmembrane region" description="Helical" evidence="1">
    <location>
        <begin position="202"/>
        <end position="226"/>
    </location>
</feature>
<feature type="transmembrane region" description="Helical" evidence="1">
    <location>
        <begin position="362"/>
        <end position="382"/>
    </location>
</feature>
<evidence type="ECO:0000313" key="3">
    <source>
        <dbReference type="Proteomes" id="UP000251281"/>
    </source>
</evidence>
<reference evidence="2 3" key="1">
    <citation type="submission" date="2018-02" db="EMBL/GenBank/DDBJ databases">
        <title>Complete genome sequencing of Faecalibacterium prausnitzii strains isolated from the human gut.</title>
        <authorList>
            <person name="Fitzgerald B.C."/>
            <person name="Shkoporov A.N."/>
            <person name="Ross P.R."/>
            <person name="Hill C."/>
        </authorList>
    </citation>
    <scope>NUCLEOTIDE SEQUENCE [LARGE SCALE GENOMIC DNA]</scope>
    <source>
        <strain evidence="2 3">APC923/51-1</strain>
    </source>
</reference>
<comment type="caution">
    <text evidence="2">The sequence shown here is derived from an EMBL/GenBank/DDBJ whole genome shotgun (WGS) entry which is preliminary data.</text>
</comment>
<keyword evidence="1" id="KW-0812">Transmembrane</keyword>
<dbReference type="InterPro" id="IPR049458">
    <property type="entry name" value="EpsG-like"/>
</dbReference>
<protein>
    <recommendedName>
        <fullName evidence="4">EpsG family protein</fullName>
    </recommendedName>
</protein>
<feature type="transmembrane region" description="Helical" evidence="1">
    <location>
        <begin position="180"/>
        <end position="196"/>
    </location>
</feature>
<feature type="transmembrane region" description="Helical" evidence="1">
    <location>
        <begin position="238"/>
        <end position="259"/>
    </location>
</feature>
<evidence type="ECO:0000256" key="1">
    <source>
        <dbReference type="SAM" id="Phobius"/>
    </source>
</evidence>
<dbReference type="RefSeq" id="WP_112091771.1">
    <property type="nucleotide sequence ID" value="NZ_PRLD01000017.1"/>
</dbReference>
<feature type="transmembrane region" description="Helical" evidence="1">
    <location>
        <begin position="279"/>
        <end position="299"/>
    </location>
</feature>
<evidence type="ECO:0000313" key="2">
    <source>
        <dbReference type="EMBL" id="RAW55309.1"/>
    </source>
</evidence>
<feature type="transmembrane region" description="Helical" evidence="1">
    <location>
        <begin position="311"/>
        <end position="332"/>
    </location>
</feature>
<dbReference type="Proteomes" id="UP000251281">
    <property type="component" value="Unassembled WGS sequence"/>
</dbReference>
<organism evidence="2 3">
    <name type="scientific">Faecalibacterium prausnitzii</name>
    <dbReference type="NCBI Taxonomy" id="853"/>
    <lineage>
        <taxon>Bacteria</taxon>
        <taxon>Bacillati</taxon>
        <taxon>Bacillota</taxon>
        <taxon>Clostridia</taxon>
        <taxon>Eubacteriales</taxon>
        <taxon>Oscillospiraceae</taxon>
        <taxon>Faecalibacterium</taxon>
    </lineage>
</organism>
<dbReference type="Pfam" id="PF14897">
    <property type="entry name" value="EpsG"/>
    <property type="match status" value="1"/>
</dbReference>
<name>A0A329U1Q7_9FIRM</name>
<feature type="transmembrane region" description="Helical" evidence="1">
    <location>
        <begin position="134"/>
        <end position="153"/>
    </location>
</feature>
<gene>
    <name evidence="2" type="ORF">C4N24_13075</name>
</gene>
<keyword evidence="1" id="KW-1133">Transmembrane helix</keyword>
<dbReference type="AlphaFoldDB" id="A0A329U1Q7"/>
<proteinExistence type="predicted"/>